<dbReference type="SUPFAM" id="SSF102114">
    <property type="entry name" value="Radical SAM enzymes"/>
    <property type="match status" value="1"/>
</dbReference>
<dbReference type="GO" id="GO:0051539">
    <property type="term" value="F:4 iron, 4 sulfur cluster binding"/>
    <property type="evidence" value="ECO:0007669"/>
    <property type="project" value="TreeGrafter"/>
</dbReference>
<dbReference type="PROSITE" id="PS51918">
    <property type="entry name" value="RADICAL_SAM"/>
    <property type="match status" value="1"/>
</dbReference>
<dbReference type="GO" id="GO:0006782">
    <property type="term" value="P:protoporphyrinogen IX biosynthetic process"/>
    <property type="evidence" value="ECO:0007669"/>
    <property type="project" value="TreeGrafter"/>
</dbReference>
<evidence type="ECO:0000313" key="7">
    <source>
        <dbReference type="EMBL" id="MCA9729778.1"/>
    </source>
</evidence>
<sequence length="272" mass="30803">MTEPHDASAPLALADRGVTIDLIERYDQPGPRYTSYPTAVEFADGMTPEVYAERLAEANRHPDDPLSMYLHLPFCEERCLFCGCHVIITPHYAKAAPYLDLLRKEIDLVADRLPDRRGFSQLHLGGGTPTYYQPDDLGALLDYLLERFHPVPGAELAVECDPRVTTVRHLDVLAARGFNRISFGVQDFTPQVQEAISRIQTVEQTRQLLEHARSLGYRGINVDLIYGLPFQTPETFEESIETVIAMRPDRAAVYSFAFVPWIKGNQKRIEEE</sequence>
<evidence type="ECO:0000256" key="5">
    <source>
        <dbReference type="ARBA" id="ARBA00023014"/>
    </source>
</evidence>
<dbReference type="InterPro" id="IPR013785">
    <property type="entry name" value="Aldolase_TIM"/>
</dbReference>
<dbReference type="SFLD" id="SFLDS00029">
    <property type="entry name" value="Radical_SAM"/>
    <property type="match status" value="1"/>
</dbReference>
<gene>
    <name evidence="7" type="ORF">KC729_18995</name>
</gene>
<comment type="caution">
    <text evidence="7">The sequence shown here is derived from an EMBL/GenBank/DDBJ whole genome shotgun (WGS) entry which is preliminary data.</text>
</comment>
<evidence type="ECO:0000256" key="2">
    <source>
        <dbReference type="ARBA" id="ARBA00022723"/>
    </source>
</evidence>
<accession>A0A956RQY8</accession>
<dbReference type="SMART" id="SM00729">
    <property type="entry name" value="Elp3"/>
    <property type="match status" value="1"/>
</dbReference>
<dbReference type="GO" id="GO:0046872">
    <property type="term" value="F:metal ion binding"/>
    <property type="evidence" value="ECO:0007669"/>
    <property type="project" value="UniProtKB-KW"/>
</dbReference>
<dbReference type="Proteomes" id="UP000697710">
    <property type="component" value="Unassembled WGS sequence"/>
</dbReference>
<protein>
    <submittedName>
        <fullName evidence="7">Coproporphyrinogen dehydrogenase</fullName>
        <ecNumber evidence="7">1.3.98.3</ecNumber>
    </submittedName>
</protein>
<dbReference type="PANTHER" id="PTHR13932:SF6">
    <property type="entry name" value="OXYGEN-INDEPENDENT COPROPORPHYRINOGEN III OXIDASE"/>
    <property type="match status" value="1"/>
</dbReference>
<dbReference type="GO" id="GO:0051989">
    <property type="term" value="F:coproporphyrinogen dehydrogenase activity"/>
    <property type="evidence" value="ECO:0007669"/>
    <property type="project" value="UniProtKB-EC"/>
</dbReference>
<keyword evidence="1" id="KW-0949">S-adenosyl-L-methionine</keyword>
<evidence type="ECO:0000313" key="8">
    <source>
        <dbReference type="Proteomes" id="UP000697710"/>
    </source>
</evidence>
<keyword evidence="4" id="KW-0408">Iron</keyword>
<reference evidence="7" key="2">
    <citation type="journal article" date="2021" name="Microbiome">
        <title>Successional dynamics and alternative stable states in a saline activated sludge microbial community over 9 years.</title>
        <authorList>
            <person name="Wang Y."/>
            <person name="Ye J."/>
            <person name="Ju F."/>
            <person name="Liu L."/>
            <person name="Boyd J.A."/>
            <person name="Deng Y."/>
            <person name="Parks D.H."/>
            <person name="Jiang X."/>
            <person name="Yin X."/>
            <person name="Woodcroft B.J."/>
            <person name="Tyson G.W."/>
            <person name="Hugenholtz P."/>
            <person name="Polz M.F."/>
            <person name="Zhang T."/>
        </authorList>
    </citation>
    <scope>NUCLEOTIDE SEQUENCE</scope>
    <source>
        <strain evidence="7">HKST-UBA01</strain>
    </source>
</reference>
<dbReference type="InterPro" id="IPR007197">
    <property type="entry name" value="rSAM"/>
</dbReference>
<dbReference type="CDD" id="cd01335">
    <property type="entry name" value="Radical_SAM"/>
    <property type="match status" value="1"/>
</dbReference>
<dbReference type="PANTHER" id="PTHR13932">
    <property type="entry name" value="COPROPORPHYRINIGEN III OXIDASE"/>
    <property type="match status" value="1"/>
</dbReference>
<dbReference type="SFLD" id="SFLDG01082">
    <property type="entry name" value="B12-binding_domain_containing"/>
    <property type="match status" value="1"/>
</dbReference>
<name>A0A956RQY8_UNCEI</name>
<dbReference type="InterPro" id="IPR006638">
    <property type="entry name" value="Elp3/MiaA/NifB-like_rSAM"/>
</dbReference>
<organism evidence="7 8">
    <name type="scientific">Eiseniibacteriota bacterium</name>
    <dbReference type="NCBI Taxonomy" id="2212470"/>
    <lineage>
        <taxon>Bacteria</taxon>
        <taxon>Candidatus Eiseniibacteriota</taxon>
    </lineage>
</organism>
<keyword evidence="5" id="KW-0411">Iron-sulfur</keyword>
<proteinExistence type="predicted"/>
<dbReference type="EC" id="1.3.98.3" evidence="7"/>
<dbReference type="EMBL" id="JAGQHR010000837">
    <property type="protein sequence ID" value="MCA9729778.1"/>
    <property type="molecule type" value="Genomic_DNA"/>
</dbReference>
<dbReference type="AlphaFoldDB" id="A0A956RQY8"/>
<evidence type="ECO:0000256" key="4">
    <source>
        <dbReference type="ARBA" id="ARBA00023004"/>
    </source>
</evidence>
<reference evidence="7" key="1">
    <citation type="submission" date="2020-04" db="EMBL/GenBank/DDBJ databases">
        <authorList>
            <person name="Zhang T."/>
        </authorList>
    </citation>
    <scope>NUCLEOTIDE SEQUENCE</scope>
    <source>
        <strain evidence="7">HKST-UBA01</strain>
    </source>
</reference>
<feature type="domain" description="Radical SAM core" evidence="6">
    <location>
        <begin position="60"/>
        <end position="272"/>
    </location>
</feature>
<keyword evidence="2" id="KW-0479">Metal-binding</keyword>
<feature type="non-terminal residue" evidence="7">
    <location>
        <position position="272"/>
    </location>
</feature>
<dbReference type="GO" id="GO:0005737">
    <property type="term" value="C:cytoplasm"/>
    <property type="evidence" value="ECO:0007669"/>
    <property type="project" value="TreeGrafter"/>
</dbReference>
<dbReference type="InterPro" id="IPR034505">
    <property type="entry name" value="Coproporphyrinogen-III_oxidase"/>
</dbReference>
<dbReference type="Pfam" id="PF04055">
    <property type="entry name" value="Radical_SAM"/>
    <property type="match status" value="1"/>
</dbReference>
<keyword evidence="3 7" id="KW-0560">Oxidoreductase</keyword>
<dbReference type="SFLD" id="SFLDG01065">
    <property type="entry name" value="anaerobic_coproporphyrinogen-I"/>
    <property type="match status" value="1"/>
</dbReference>
<evidence type="ECO:0000259" key="6">
    <source>
        <dbReference type="PROSITE" id="PS51918"/>
    </source>
</evidence>
<evidence type="ECO:0000256" key="1">
    <source>
        <dbReference type="ARBA" id="ARBA00022691"/>
    </source>
</evidence>
<evidence type="ECO:0000256" key="3">
    <source>
        <dbReference type="ARBA" id="ARBA00023002"/>
    </source>
</evidence>
<dbReference type="Gene3D" id="3.20.20.70">
    <property type="entry name" value="Aldolase class I"/>
    <property type="match status" value="1"/>
</dbReference>
<dbReference type="InterPro" id="IPR058240">
    <property type="entry name" value="rSAM_sf"/>
</dbReference>